<dbReference type="KEGG" id="anr:Ana3638_16765"/>
<name>A0A6P1TPW2_9FIRM</name>
<evidence type="ECO:0000256" key="2">
    <source>
        <dbReference type="ARBA" id="ARBA00022840"/>
    </source>
</evidence>
<accession>A0A6P1TPW2</accession>
<dbReference type="EMBL" id="CP048000">
    <property type="protein sequence ID" value="QHQ62232.1"/>
    <property type="molecule type" value="Genomic_DNA"/>
</dbReference>
<keyword evidence="1" id="KW-0547">Nucleotide-binding</keyword>
<dbReference type="PANTHER" id="PTHR11361:SF152">
    <property type="entry name" value="DNA MISMATCH REPAIR PROTEIN"/>
    <property type="match status" value="1"/>
</dbReference>
<dbReference type="GO" id="GO:0005829">
    <property type="term" value="C:cytosol"/>
    <property type="evidence" value="ECO:0007669"/>
    <property type="project" value="TreeGrafter"/>
</dbReference>
<keyword evidence="4" id="KW-1133">Transmembrane helix</keyword>
<gene>
    <name evidence="6" type="ORF">Ana3638_16765</name>
</gene>
<dbReference type="GO" id="GO:0030983">
    <property type="term" value="F:mismatched DNA binding"/>
    <property type="evidence" value="ECO:0007669"/>
    <property type="project" value="InterPro"/>
</dbReference>
<evidence type="ECO:0000259" key="5">
    <source>
        <dbReference type="SMART" id="SM00534"/>
    </source>
</evidence>
<keyword evidence="4" id="KW-0812">Transmembrane</keyword>
<dbReference type="SMART" id="SM00534">
    <property type="entry name" value="MUTSac"/>
    <property type="match status" value="1"/>
</dbReference>
<dbReference type="InterPro" id="IPR027417">
    <property type="entry name" value="P-loop_NTPase"/>
</dbReference>
<dbReference type="PANTHER" id="PTHR11361">
    <property type="entry name" value="DNA MISMATCH REPAIR PROTEIN MUTS FAMILY MEMBER"/>
    <property type="match status" value="1"/>
</dbReference>
<keyword evidence="2" id="KW-0067">ATP-binding</keyword>
<dbReference type="GO" id="GO:0006298">
    <property type="term" value="P:mismatch repair"/>
    <property type="evidence" value="ECO:0007669"/>
    <property type="project" value="InterPro"/>
</dbReference>
<evidence type="ECO:0000313" key="7">
    <source>
        <dbReference type="Proteomes" id="UP000464314"/>
    </source>
</evidence>
<evidence type="ECO:0000256" key="4">
    <source>
        <dbReference type="SAM" id="Phobius"/>
    </source>
</evidence>
<dbReference type="InterPro" id="IPR000432">
    <property type="entry name" value="DNA_mismatch_repair_MutS_C"/>
</dbReference>
<dbReference type="InterPro" id="IPR045076">
    <property type="entry name" value="MutS"/>
</dbReference>
<keyword evidence="4" id="KW-0472">Membrane</keyword>
<dbReference type="AlphaFoldDB" id="A0A6P1TPW2"/>
<dbReference type="Pfam" id="PF00488">
    <property type="entry name" value="MutS_V"/>
    <property type="match status" value="1"/>
</dbReference>
<reference evidence="6 7" key="1">
    <citation type="submission" date="2020-01" db="EMBL/GenBank/DDBJ databases">
        <title>Genome analysis of Anaerocolumna sp. CBA3638.</title>
        <authorList>
            <person name="Kim J."/>
            <person name="Roh S.W."/>
        </authorList>
    </citation>
    <scope>NUCLEOTIDE SEQUENCE [LARGE SCALE GENOMIC DNA]</scope>
    <source>
        <strain evidence="6 7">CBA3638</strain>
    </source>
</reference>
<dbReference type="Proteomes" id="UP000464314">
    <property type="component" value="Chromosome"/>
</dbReference>
<evidence type="ECO:0000256" key="1">
    <source>
        <dbReference type="ARBA" id="ARBA00022741"/>
    </source>
</evidence>
<dbReference type="GO" id="GO:0140664">
    <property type="term" value="F:ATP-dependent DNA damage sensor activity"/>
    <property type="evidence" value="ECO:0007669"/>
    <property type="project" value="InterPro"/>
</dbReference>
<proteinExistence type="predicted"/>
<dbReference type="Gene3D" id="3.40.50.300">
    <property type="entry name" value="P-loop containing nucleotide triphosphate hydrolases"/>
    <property type="match status" value="1"/>
</dbReference>
<evidence type="ECO:0000256" key="3">
    <source>
        <dbReference type="ARBA" id="ARBA00023125"/>
    </source>
</evidence>
<sequence>MLRHTVRRNMEFIVIGFAIFAAFIAKGIYDKKNNRIKLIQKFKREWGQIPDEEYTYETLKSLASYYRSIKEDNKDVDDITWNDIDMDQIFMLINNTGSAMGEEYLYSVLRKVKFKEAELLERNRLIEFFQKNEEKRIMLQIAFRGMGKLRHISVYEYINQLDSLKQKSSLPHYLMAGGLIAAILLIFFNPPTGGFLTFVMVANNIIQYYRRKAEIDTYFSVCSYIIRLLNSVKDITKLDIPEIKSYTDQLEKASTQFEKFKKGSRIVAGKNPNGDILDLILDYERMLFHTDLIKFNSMLNTFKKNRAVLNEMYVNIGTLDSMIAVASFRTMLDYYSLPELTTNSAPFLDVTELFHPMIEDPVTNSIGENRCVLITGSNASGKSTFIKTLAINAVLSQTIYTSMSKSYKASFFQIASSMALQDSIFSKESYYIVEIKSLKRILDRLNEKIPTLCFVDEVLRGTNTLERIAASSQILYSLSQGNAMCFAATHDIELTHILENYYSNYHFQEQVVDNNVLFDYKLLSGRAVSKNAIKLLGVMGYSQDIIDNATNSANHFLEEGIWDILK</sequence>
<feature type="transmembrane region" description="Helical" evidence="4">
    <location>
        <begin position="12"/>
        <end position="29"/>
    </location>
</feature>
<feature type="domain" description="DNA mismatch repair proteins mutS family" evidence="5">
    <location>
        <begin position="369"/>
        <end position="554"/>
    </location>
</feature>
<protein>
    <recommendedName>
        <fullName evidence="5">DNA mismatch repair proteins mutS family domain-containing protein</fullName>
    </recommendedName>
</protein>
<keyword evidence="7" id="KW-1185">Reference proteome</keyword>
<dbReference type="SUPFAM" id="SSF48334">
    <property type="entry name" value="DNA repair protein MutS, domain III"/>
    <property type="match status" value="1"/>
</dbReference>
<dbReference type="SUPFAM" id="SSF52540">
    <property type="entry name" value="P-loop containing nucleoside triphosphate hydrolases"/>
    <property type="match status" value="1"/>
</dbReference>
<evidence type="ECO:0000313" key="6">
    <source>
        <dbReference type="EMBL" id="QHQ62232.1"/>
    </source>
</evidence>
<keyword evidence="3" id="KW-0238">DNA-binding</keyword>
<organism evidence="6 7">
    <name type="scientific">Anaerocolumna sedimenticola</name>
    <dbReference type="NCBI Taxonomy" id="2696063"/>
    <lineage>
        <taxon>Bacteria</taxon>
        <taxon>Bacillati</taxon>
        <taxon>Bacillota</taxon>
        <taxon>Clostridia</taxon>
        <taxon>Lachnospirales</taxon>
        <taxon>Lachnospiraceae</taxon>
        <taxon>Anaerocolumna</taxon>
    </lineage>
</organism>
<dbReference type="GO" id="GO:0005524">
    <property type="term" value="F:ATP binding"/>
    <property type="evidence" value="ECO:0007669"/>
    <property type="project" value="UniProtKB-KW"/>
</dbReference>
<dbReference type="InterPro" id="IPR036187">
    <property type="entry name" value="DNA_mismatch_repair_MutS_sf"/>
</dbReference>